<dbReference type="AlphaFoldDB" id="A0A126QPL7"/>
<keyword evidence="4" id="KW-1185">Reference proteome</keyword>
<dbReference type="Pfam" id="PF07386">
    <property type="entry name" value="DUF1499"/>
    <property type="match status" value="1"/>
</dbReference>
<feature type="signal peptide" evidence="1">
    <location>
        <begin position="1"/>
        <end position="24"/>
    </location>
</feature>
<dbReference type="PIRSF" id="PIRSF026426">
    <property type="entry name" value="DUF1499"/>
    <property type="match status" value="1"/>
</dbReference>
<dbReference type="OrthoDB" id="9793534at2"/>
<dbReference type="Proteomes" id="UP000055611">
    <property type="component" value="Chromosome"/>
</dbReference>
<evidence type="ECO:0000313" key="5">
    <source>
        <dbReference type="Proteomes" id="UP000295506"/>
    </source>
</evidence>
<name>A0A126QPL7_9BACT</name>
<dbReference type="PANTHER" id="PTHR34801">
    <property type="entry name" value="EXPRESSED PROTEIN"/>
    <property type="match status" value="1"/>
</dbReference>
<organism evidence="3 5">
    <name type="scientific">Pseudodesulfovibrio indicus</name>
    <dbReference type="NCBI Taxonomy" id="1716143"/>
    <lineage>
        <taxon>Bacteria</taxon>
        <taxon>Pseudomonadati</taxon>
        <taxon>Thermodesulfobacteriota</taxon>
        <taxon>Desulfovibrionia</taxon>
        <taxon>Desulfovibrionales</taxon>
        <taxon>Desulfovibrionaceae</taxon>
    </lineage>
</organism>
<dbReference type="EMBL" id="SOBK01000006">
    <property type="protein sequence ID" value="TDT88237.1"/>
    <property type="molecule type" value="Genomic_DNA"/>
</dbReference>
<proteinExistence type="predicted"/>
<protein>
    <submittedName>
        <fullName evidence="3">Uncharacterized protein (DUF1499 family)</fullName>
    </submittedName>
</protein>
<reference evidence="3 5" key="2">
    <citation type="submission" date="2019-03" db="EMBL/GenBank/DDBJ databases">
        <title>Genomic Encyclopedia of Type Strains, Phase IV (KMG-IV): sequencing the most valuable type-strain genomes for metagenomic binning, comparative biology and taxonomic classification.</title>
        <authorList>
            <person name="Goeker M."/>
        </authorList>
    </citation>
    <scope>NUCLEOTIDE SEQUENCE [LARGE SCALE GENOMIC DNA]</scope>
    <source>
        <strain evidence="3 5">DSM 101483</strain>
    </source>
</reference>
<accession>A0A126QPL7</accession>
<dbReference type="InterPro" id="IPR010865">
    <property type="entry name" value="DUF1499"/>
</dbReference>
<evidence type="ECO:0000256" key="1">
    <source>
        <dbReference type="SAM" id="SignalP"/>
    </source>
</evidence>
<dbReference type="RefSeq" id="WP_066803923.1">
    <property type="nucleotide sequence ID" value="NZ_CP014206.1"/>
</dbReference>
<dbReference type="EMBL" id="CP014206">
    <property type="protein sequence ID" value="AMK11706.1"/>
    <property type="molecule type" value="Genomic_DNA"/>
</dbReference>
<gene>
    <name evidence="2" type="ORF">AWY79_11565</name>
    <name evidence="3" type="ORF">EDC59_10649</name>
</gene>
<dbReference type="KEGG" id="dej:AWY79_11565"/>
<keyword evidence="1" id="KW-0732">Signal</keyword>
<reference evidence="2 4" key="1">
    <citation type="journal article" date="2016" name="Front. Microbiol.">
        <title>Genome Sequence of the Piezophilic, Mesophilic Sulfate-Reducing Bacterium Desulfovibrio indicus J2T.</title>
        <authorList>
            <person name="Cao J."/>
            <person name="Maignien L."/>
            <person name="Shao Z."/>
            <person name="Alain K."/>
            <person name="Jebbar M."/>
        </authorList>
    </citation>
    <scope>NUCLEOTIDE SEQUENCE [LARGE SCALE GENOMIC DNA]</scope>
    <source>
        <strain evidence="2 4">J2</strain>
    </source>
</reference>
<evidence type="ECO:0000313" key="3">
    <source>
        <dbReference type="EMBL" id="TDT88237.1"/>
    </source>
</evidence>
<sequence length="148" mass="16357">MKKTLPLILSVAALFALIACSSKVPDLGMQQGRFALCQEGADCVSSQATNEKHRIEPFQARGDANKVMVDLGNAVESIFGGKVLETEGNYLRAEFKSSILRTMDDAEFYYDEQAGVVEVHAVSRGETLDFSDNRDRMEELRVIFAGMQ</sequence>
<evidence type="ECO:0000313" key="4">
    <source>
        <dbReference type="Proteomes" id="UP000055611"/>
    </source>
</evidence>
<evidence type="ECO:0000313" key="2">
    <source>
        <dbReference type="EMBL" id="AMK11706.1"/>
    </source>
</evidence>
<dbReference type="PANTHER" id="PTHR34801:SF6">
    <property type="entry name" value="SLL1620 PROTEIN"/>
    <property type="match status" value="1"/>
</dbReference>
<dbReference type="PROSITE" id="PS51257">
    <property type="entry name" value="PROKAR_LIPOPROTEIN"/>
    <property type="match status" value="1"/>
</dbReference>
<feature type="chain" id="PRO_5044548200" evidence="1">
    <location>
        <begin position="25"/>
        <end position="148"/>
    </location>
</feature>
<dbReference type="Proteomes" id="UP000295506">
    <property type="component" value="Unassembled WGS sequence"/>
</dbReference>